<dbReference type="GO" id="GO:0015562">
    <property type="term" value="F:efflux transmembrane transporter activity"/>
    <property type="evidence" value="ECO:0007669"/>
    <property type="project" value="TreeGrafter"/>
</dbReference>
<protein>
    <submittedName>
        <fullName evidence="6">Uncharacterized protein</fullName>
    </submittedName>
</protein>
<evidence type="ECO:0000256" key="3">
    <source>
        <dbReference type="ARBA" id="ARBA00022448"/>
    </source>
</evidence>
<proteinExistence type="inferred from homology"/>
<dbReference type="AlphaFoldDB" id="A0A1F5FZA8"/>
<sequence length="360" mass="39485">MKLVRRILKKLSKIFKSRRALVIAALILAVAFFVLTRGSADLAKIKTFEITKKSLKIEVSASGKIASEHESTIHSAVSGKVVWIGVSEGDWVRAGQAIATFDRERYEIALRQAEQDVIAADAVLAKVYDDISKASGVETFDNRIKRTAAEAVKNKAFDAVKAAERNLRDTTIISPVAGRVVKLDISTLEEILPTTNVAKIASFDNLDFVAEVDENDIGKIKIGQSSVIALDAYQDESIKSKVDFIGGESITTSTGATAFSVKLPIDDEGKYRLGMNGEAKIEILQTDETQVVPLEAIVNERYVYVKRGNQFEKREVKMGTTTDAETQILWGVDVGENVVVAGFDQIGKKSLLQKLIERFT</sequence>
<dbReference type="Gene3D" id="2.40.30.170">
    <property type="match status" value="1"/>
</dbReference>
<dbReference type="InterPro" id="IPR058625">
    <property type="entry name" value="MdtA-like_BSH"/>
</dbReference>
<dbReference type="EMBL" id="MFBA01000045">
    <property type="protein sequence ID" value="OGD84932.1"/>
    <property type="molecule type" value="Genomic_DNA"/>
</dbReference>
<dbReference type="Gene3D" id="2.40.50.100">
    <property type="match status" value="1"/>
</dbReference>
<reference evidence="6 7" key="1">
    <citation type="journal article" date="2016" name="Nat. Commun.">
        <title>Thousands of microbial genomes shed light on interconnected biogeochemical processes in an aquifer system.</title>
        <authorList>
            <person name="Anantharaman K."/>
            <person name="Brown C.T."/>
            <person name="Hug L.A."/>
            <person name="Sharon I."/>
            <person name="Castelle C.J."/>
            <person name="Probst A.J."/>
            <person name="Thomas B.C."/>
            <person name="Singh A."/>
            <person name="Wilkins M.J."/>
            <person name="Karaoz U."/>
            <person name="Brodie E.L."/>
            <person name="Williams K.H."/>
            <person name="Hubbard S.S."/>
            <person name="Banfield J.F."/>
        </authorList>
    </citation>
    <scope>NUCLEOTIDE SEQUENCE [LARGE SCALE GENOMIC DNA]</scope>
</reference>
<keyword evidence="3" id="KW-0813">Transport</keyword>
<dbReference type="Pfam" id="PF25917">
    <property type="entry name" value="BSH_RND"/>
    <property type="match status" value="1"/>
</dbReference>
<evidence type="ECO:0000256" key="1">
    <source>
        <dbReference type="ARBA" id="ARBA00004196"/>
    </source>
</evidence>
<feature type="domain" description="Multidrug resistance protein MdtA-like barrel-sandwich hybrid" evidence="4">
    <location>
        <begin position="72"/>
        <end position="185"/>
    </location>
</feature>
<organism evidence="6 7">
    <name type="scientific">Candidatus Curtissbacteria bacterium RIFCSPHIGHO2_01_FULL_41_13</name>
    <dbReference type="NCBI Taxonomy" id="1797745"/>
    <lineage>
        <taxon>Bacteria</taxon>
        <taxon>Candidatus Curtissiibacteriota</taxon>
    </lineage>
</organism>
<dbReference type="NCBIfam" id="TIGR01730">
    <property type="entry name" value="RND_mfp"/>
    <property type="match status" value="1"/>
</dbReference>
<dbReference type="PANTHER" id="PTHR30469">
    <property type="entry name" value="MULTIDRUG RESISTANCE PROTEIN MDTA"/>
    <property type="match status" value="1"/>
</dbReference>
<gene>
    <name evidence="6" type="ORF">A2696_00495</name>
</gene>
<dbReference type="Pfam" id="PF25967">
    <property type="entry name" value="RND-MFP_C"/>
    <property type="match status" value="1"/>
</dbReference>
<evidence type="ECO:0000313" key="6">
    <source>
        <dbReference type="EMBL" id="OGD84932.1"/>
    </source>
</evidence>
<evidence type="ECO:0000259" key="4">
    <source>
        <dbReference type="Pfam" id="PF25917"/>
    </source>
</evidence>
<dbReference type="SUPFAM" id="SSF111369">
    <property type="entry name" value="HlyD-like secretion proteins"/>
    <property type="match status" value="1"/>
</dbReference>
<evidence type="ECO:0000256" key="2">
    <source>
        <dbReference type="ARBA" id="ARBA00009477"/>
    </source>
</evidence>
<accession>A0A1F5FZA8</accession>
<dbReference type="GO" id="GO:1990281">
    <property type="term" value="C:efflux pump complex"/>
    <property type="evidence" value="ECO:0007669"/>
    <property type="project" value="TreeGrafter"/>
</dbReference>
<dbReference type="Proteomes" id="UP000177069">
    <property type="component" value="Unassembled WGS sequence"/>
</dbReference>
<dbReference type="InterPro" id="IPR058627">
    <property type="entry name" value="MdtA-like_C"/>
</dbReference>
<evidence type="ECO:0000313" key="7">
    <source>
        <dbReference type="Proteomes" id="UP000177069"/>
    </source>
</evidence>
<name>A0A1F5FZA8_9BACT</name>
<dbReference type="InterPro" id="IPR006143">
    <property type="entry name" value="RND_pump_MFP"/>
</dbReference>
<dbReference type="PANTHER" id="PTHR30469:SF33">
    <property type="entry name" value="SLR1207 PROTEIN"/>
    <property type="match status" value="1"/>
</dbReference>
<comment type="similarity">
    <text evidence="2">Belongs to the membrane fusion protein (MFP) (TC 8.A.1) family.</text>
</comment>
<dbReference type="Gene3D" id="2.40.420.20">
    <property type="match status" value="1"/>
</dbReference>
<feature type="domain" description="Multidrug resistance protein MdtA-like C-terminal permuted SH3" evidence="5">
    <location>
        <begin position="303"/>
        <end position="344"/>
    </location>
</feature>
<evidence type="ECO:0000259" key="5">
    <source>
        <dbReference type="Pfam" id="PF25967"/>
    </source>
</evidence>
<comment type="subcellular location">
    <subcellularLocation>
        <location evidence="1">Cell envelope</location>
    </subcellularLocation>
</comment>
<comment type="caution">
    <text evidence="6">The sequence shown here is derived from an EMBL/GenBank/DDBJ whole genome shotgun (WGS) entry which is preliminary data.</text>
</comment>